<evidence type="ECO:0000256" key="6">
    <source>
        <dbReference type="ARBA" id="ARBA00022989"/>
    </source>
</evidence>
<evidence type="ECO:0008006" key="16">
    <source>
        <dbReference type="Google" id="ProtNLM"/>
    </source>
</evidence>
<evidence type="ECO:0000313" key="14">
    <source>
        <dbReference type="EMBL" id="KAF1391379.1"/>
    </source>
</evidence>
<evidence type="ECO:0000256" key="8">
    <source>
        <dbReference type="ARBA" id="ARBA00023212"/>
    </source>
</evidence>
<keyword evidence="6 12" id="KW-1133">Transmembrane helix</keyword>
<keyword evidence="15" id="KW-1185">Reference proteome</keyword>
<dbReference type="OrthoDB" id="8852462at2759"/>
<dbReference type="GO" id="GO:0098797">
    <property type="term" value="C:plasma membrane protein complex"/>
    <property type="evidence" value="ECO:0007669"/>
    <property type="project" value="TreeGrafter"/>
</dbReference>
<keyword evidence="5 12" id="KW-0812">Transmembrane</keyword>
<keyword evidence="7 12" id="KW-0472">Membrane</keyword>
<dbReference type="PANTHER" id="PTHR16795">
    <property type="entry name" value="LIMBIN/ELLIS-VAN CREVELD PROTEIN"/>
    <property type="match status" value="1"/>
</dbReference>
<evidence type="ECO:0000256" key="5">
    <source>
        <dbReference type="ARBA" id="ARBA00022692"/>
    </source>
</evidence>
<evidence type="ECO:0000256" key="2">
    <source>
        <dbReference type="ARBA" id="ARBA00004162"/>
    </source>
</evidence>
<proteinExistence type="predicted"/>
<evidence type="ECO:0000256" key="9">
    <source>
        <dbReference type="ARBA" id="ARBA00023273"/>
    </source>
</evidence>
<feature type="signal peptide" evidence="13">
    <location>
        <begin position="1"/>
        <end position="32"/>
    </location>
</feature>
<feature type="compositionally biased region" description="Acidic residues" evidence="11">
    <location>
        <begin position="1089"/>
        <end position="1098"/>
    </location>
</feature>
<keyword evidence="9" id="KW-0966">Cell projection</keyword>
<keyword evidence="10" id="KW-0175">Coiled coil</keyword>
<dbReference type="InterPro" id="IPR022076">
    <property type="entry name" value="Limbin"/>
</dbReference>
<keyword evidence="13" id="KW-0732">Signal</keyword>
<feature type="region of interest" description="Disordered" evidence="11">
    <location>
        <begin position="1353"/>
        <end position="1391"/>
    </location>
</feature>
<evidence type="ECO:0000256" key="1">
    <source>
        <dbReference type="ARBA" id="ARBA00004120"/>
    </source>
</evidence>
<feature type="chain" id="PRO_5025515238" description="CARD domain-containing protein" evidence="13">
    <location>
        <begin position="33"/>
        <end position="1391"/>
    </location>
</feature>
<reference evidence="14 15" key="1">
    <citation type="submission" date="2019-06" db="EMBL/GenBank/DDBJ databases">
        <title>A chromosome-scale genome assembly of the European perch, Perca fluviatilis.</title>
        <authorList>
            <person name="Roques C."/>
            <person name="Zahm M."/>
            <person name="Cabau C."/>
            <person name="Klopp C."/>
            <person name="Bouchez O."/>
            <person name="Donnadieu C."/>
            <person name="Kuhl H."/>
            <person name="Gislard M."/>
            <person name="Guendouz S."/>
            <person name="Journot L."/>
            <person name="Haffray P."/>
            <person name="Bestin A."/>
            <person name="Morvezen R."/>
            <person name="Feron R."/>
            <person name="Wen M."/>
            <person name="Jouanno E."/>
            <person name="Herpin A."/>
            <person name="Schartl M."/>
            <person name="Postlethwait J."/>
            <person name="Schaerlinger B."/>
            <person name="Chardard D."/>
            <person name="Lecocq T."/>
            <person name="Poncet C."/>
            <person name="Jaffrelo L."/>
            <person name="Lampietro C."/>
            <person name="Guiguen Y."/>
        </authorList>
    </citation>
    <scope>NUCLEOTIDE SEQUENCE [LARGE SCALE GENOMIC DNA]</scope>
    <source>
        <tissue evidence="14">Blood</tissue>
    </source>
</reference>
<accession>A0A6A5FHB7</accession>
<protein>
    <recommendedName>
        <fullName evidence="16">CARD domain-containing protein</fullName>
    </recommendedName>
</protein>
<feature type="region of interest" description="Disordered" evidence="11">
    <location>
        <begin position="1067"/>
        <end position="1098"/>
    </location>
</feature>
<gene>
    <name evidence="14" type="ORF">PFLUV_G00041510</name>
</gene>
<dbReference type="EMBL" id="VHII01000004">
    <property type="protein sequence ID" value="KAF1391379.1"/>
    <property type="molecule type" value="Genomic_DNA"/>
</dbReference>
<evidence type="ECO:0000256" key="4">
    <source>
        <dbReference type="ARBA" id="ARBA00022490"/>
    </source>
</evidence>
<dbReference type="Proteomes" id="UP000465112">
    <property type="component" value="Chromosome 4"/>
</dbReference>
<feature type="region of interest" description="Disordered" evidence="11">
    <location>
        <begin position="1288"/>
        <end position="1309"/>
    </location>
</feature>
<name>A0A6A5FHB7_PERFL</name>
<keyword evidence="4" id="KW-0963">Cytoplasm</keyword>
<feature type="compositionally biased region" description="Polar residues" evidence="11">
    <location>
        <begin position="1074"/>
        <end position="1083"/>
    </location>
</feature>
<feature type="compositionally biased region" description="Polar residues" evidence="11">
    <location>
        <begin position="1289"/>
        <end position="1307"/>
    </location>
</feature>
<keyword evidence="3" id="KW-1003">Cell membrane</keyword>
<organism evidence="14 15">
    <name type="scientific">Perca fluviatilis</name>
    <name type="common">European perch</name>
    <dbReference type="NCBI Taxonomy" id="8168"/>
    <lineage>
        <taxon>Eukaryota</taxon>
        <taxon>Metazoa</taxon>
        <taxon>Chordata</taxon>
        <taxon>Craniata</taxon>
        <taxon>Vertebrata</taxon>
        <taxon>Euteleostomi</taxon>
        <taxon>Actinopterygii</taxon>
        <taxon>Neopterygii</taxon>
        <taxon>Teleostei</taxon>
        <taxon>Neoteleostei</taxon>
        <taxon>Acanthomorphata</taxon>
        <taxon>Eupercaria</taxon>
        <taxon>Perciformes</taxon>
        <taxon>Percoidei</taxon>
        <taxon>Percidae</taxon>
        <taxon>Percinae</taxon>
        <taxon>Perca</taxon>
    </lineage>
</organism>
<evidence type="ECO:0000256" key="12">
    <source>
        <dbReference type="SAM" id="Phobius"/>
    </source>
</evidence>
<evidence type="ECO:0000256" key="3">
    <source>
        <dbReference type="ARBA" id="ARBA00022475"/>
    </source>
</evidence>
<feature type="transmembrane region" description="Helical" evidence="12">
    <location>
        <begin position="325"/>
        <end position="351"/>
    </location>
</feature>
<evidence type="ECO:0000256" key="10">
    <source>
        <dbReference type="SAM" id="Coils"/>
    </source>
</evidence>
<dbReference type="PANTHER" id="PTHR16795:SF14">
    <property type="entry name" value="LIMBIN"/>
    <property type="match status" value="1"/>
</dbReference>
<evidence type="ECO:0000313" key="15">
    <source>
        <dbReference type="Proteomes" id="UP000465112"/>
    </source>
</evidence>
<dbReference type="Pfam" id="PF12297">
    <property type="entry name" value="EVC2_like"/>
    <property type="match status" value="1"/>
</dbReference>
<comment type="caution">
    <text evidence="14">The sequence shown here is derived from an EMBL/GenBank/DDBJ whole genome shotgun (WGS) entry which is preliminary data.</text>
</comment>
<comment type="subcellular location">
    <subcellularLocation>
        <location evidence="2">Cell membrane</location>
        <topology evidence="2">Single-pass membrane protein</topology>
    </subcellularLocation>
    <subcellularLocation>
        <location evidence="1">Cytoplasm</location>
        <location evidence="1">Cytoskeleton</location>
        <location evidence="1">Cilium basal body</location>
    </subcellularLocation>
</comment>
<evidence type="ECO:0000256" key="7">
    <source>
        <dbReference type="ARBA" id="ARBA00023136"/>
    </source>
</evidence>
<keyword evidence="8" id="KW-0206">Cytoskeleton</keyword>
<sequence length="1391" mass="157266">MLQVNPTAKRVTIWSLILNIQVSCLCLPPSYSHWCHGVTRRETRRLLEYSAAHQSCYNGTAQDASCYTTLQPPPFSEKQESLSSIHVMQHDTGGKSAKQTLLRMEGFFFFFNSIHQQYSTMEINGRMVLFAEAPLSSSAPAGPWGHSFYTPLTYMSNILHLRNRRSTLTRYNPGLAIPQVQSAAPSSAFGVTFCKCAQVKLDTDPPQLTFFLRIHNKGPVGGTNLSQVAIRDSISGIVPLKSEGRVVERGYQTFAIDSLSAGSQVVVNYTAHIKSHKSEVLDLPAFLTFSNASQNDVSMFGPLTANLTLTVNSTDRIYPNHGVHFAGFVAGFFVTLVLLSLGFLAVNLIGLRTRLNLLQQRRNRRDSDPEYADCNMSETVKDEAAFEDKMVDTMVLEDPQNMYQALENLEMSTLLHATNNLEATRIQIYKDVMSSLLGGLRSRGQCSAQAQQRLLSVLHGQMLGMEGRLKEERGARMAALAGQCNLETREEMEAEHRREAAEKAQAELLCQHADQQELLHCSVLLEKLHKLSQSQLQRILLVRHEEASGKVQRQIIEWRRVELHKIFSEELEEATRMGELERSTAKSLQHDYFACQDQLEEVLDVVLANQRYVLAERHAQRKFLVHSLHSLNSLISDSFSSTSGNLDSWFTHIRRGSIVPAEQIDQLQDKAQKELVMVRQRLDEALSQERRAMRCGLIKKRRELISDMLRVHKQRQKDLSALSKGLEETIDVAQHLHCWQNLLTTQSLELAELINNLDEEAAADIRKVTMRMIQGALIEVKAIQPSATQALLTLLPPGAQRSVLQVEPEAGPGHAQGQGVSALLQGQERLHQEGKAALRTLSCTREALRDAIERELQEQRELRAQCRAFFRCLCSSQLTLSEDDRLRMKLEFQKCLSVMDRCLVLPHAISRTKLHTALAAWRKEREQQMTNKQSKGITSESRQKTDTSELLLFQKKLEDSIQLFEKEKETESGVMNKVMEEMRREREDGLRSQGDSLAMQMATIHYQKAERRTKVLQTCGAMLTLHSLLILQLRERKSLERQDVAQSIQNHCLGLEEAEQELQKERAKLDGLQMSRSRVGSNPTRRDDPDEGEGESEEERLFQLQQDCRMTSILQEALYKRDQVITLLAERWQKMTGNNQAMEDLKEQMELRRLYANCDQDLEFASRLVKQSQVSAEVLLEALRLLLPTLPESELISITDALCPKQHPVSSPAEQEHSGCAGGVNRPLSVKLREDLVHKNMPSCTLERERLQEKRQCLMEKLLPRSRLLVSRDVALLLVKEKGKEDSFTKAQQPIHDSTLTENTVTERQNDTAKGRFVDTVNETLQSTAEEYMMPASASSVLGVPATGERLFVFRDPPDSSGSVGAPKRKKKKNFLNLKKGSVAPSNLSRD</sequence>
<feature type="coiled-coil region" evidence="10">
    <location>
        <begin position="838"/>
        <end position="865"/>
    </location>
</feature>
<dbReference type="InterPro" id="IPR026501">
    <property type="entry name" value="Limbin/EVC"/>
</dbReference>
<dbReference type="GO" id="GO:0007224">
    <property type="term" value="P:smoothened signaling pathway"/>
    <property type="evidence" value="ECO:0007669"/>
    <property type="project" value="InterPro"/>
</dbReference>
<evidence type="ECO:0000256" key="11">
    <source>
        <dbReference type="SAM" id="MobiDB-lite"/>
    </source>
</evidence>
<evidence type="ECO:0000256" key="13">
    <source>
        <dbReference type="SAM" id="SignalP"/>
    </source>
</evidence>
<dbReference type="GO" id="GO:0060170">
    <property type="term" value="C:ciliary membrane"/>
    <property type="evidence" value="ECO:0007669"/>
    <property type="project" value="TreeGrafter"/>
</dbReference>